<accession>A0A653A107</accession>
<gene>
    <name evidence="2" type="ORF">TRIP_B170029</name>
</gene>
<organism evidence="2">
    <name type="scientific">Uncultured Desulfatiglans sp</name>
    <dbReference type="NCBI Taxonomy" id="1748965"/>
    <lineage>
        <taxon>Bacteria</taxon>
        <taxon>Pseudomonadati</taxon>
        <taxon>Thermodesulfobacteriota</taxon>
        <taxon>Desulfobacteria</taxon>
        <taxon>Desulfatiglandales</taxon>
        <taxon>Desulfatiglandaceae</taxon>
        <taxon>Desulfatiglans</taxon>
        <taxon>environmental samples</taxon>
    </lineage>
</organism>
<evidence type="ECO:0000256" key="1">
    <source>
        <dbReference type="SAM" id="MobiDB-lite"/>
    </source>
</evidence>
<dbReference type="EMBL" id="UPXX01000009">
    <property type="protein sequence ID" value="VBB41727.1"/>
    <property type="molecule type" value="Genomic_DNA"/>
</dbReference>
<sequence>MTRAETHPLTRSFDPVTAIDGLRHRSPRRQESSENPGEDLSLQERVEFPSKRAFGISGNHR</sequence>
<feature type="region of interest" description="Disordered" evidence="1">
    <location>
        <begin position="1"/>
        <end position="61"/>
    </location>
</feature>
<dbReference type="AlphaFoldDB" id="A0A653A107"/>
<reference evidence="2" key="1">
    <citation type="submission" date="2018-07" db="EMBL/GenBank/DDBJ databases">
        <authorList>
            <consortium name="Genoscope - CEA"/>
            <person name="William W."/>
        </authorList>
    </citation>
    <scope>NUCLEOTIDE SEQUENCE</scope>
    <source>
        <strain evidence="2">IK1</strain>
    </source>
</reference>
<proteinExistence type="predicted"/>
<evidence type="ECO:0000313" key="2">
    <source>
        <dbReference type="EMBL" id="VBB41727.1"/>
    </source>
</evidence>
<protein>
    <submittedName>
        <fullName evidence="2">Uncharacterized protein</fullName>
    </submittedName>
</protein>
<name>A0A653A107_UNCDX</name>